<dbReference type="InterPro" id="IPR012347">
    <property type="entry name" value="Ferritin-like"/>
</dbReference>
<evidence type="ECO:0000313" key="2">
    <source>
        <dbReference type="EMBL" id="SDD43585.1"/>
    </source>
</evidence>
<dbReference type="RefSeq" id="WP_017676897.1">
    <property type="nucleotide sequence ID" value="NZ_FMZQ01000016.1"/>
</dbReference>
<dbReference type="SUPFAM" id="SSF47240">
    <property type="entry name" value="Ferritin-like"/>
    <property type="match status" value="1"/>
</dbReference>
<dbReference type="InterPro" id="IPR016920">
    <property type="entry name" value="UCP029477"/>
</dbReference>
<dbReference type="InterPro" id="IPR019052">
    <property type="entry name" value="DUF2383"/>
</dbReference>
<gene>
    <name evidence="2" type="ORF">SAMN05216576_11671</name>
</gene>
<keyword evidence="3" id="KW-1185">Reference proteome</keyword>
<proteinExistence type="predicted"/>
<evidence type="ECO:0000259" key="1">
    <source>
        <dbReference type="Pfam" id="PF09537"/>
    </source>
</evidence>
<sequence>MDLTDDRKDLVRTLNKLIETCKDGEAGFKVCAEDVKRPDMKQLFSQRSRQCAEAAEELQRTVLELGGEPEDSTSVGADLHRRWVDLKSLVTGKDEEAILNEAERGEDVAKERYSEALTKNLPPEIRSMVERQYQGVLRNHDEVRAMRDVARAKS</sequence>
<accession>A0A1G6USR3</accession>
<dbReference type="Gene3D" id="1.20.1260.10">
    <property type="match status" value="1"/>
</dbReference>
<reference evidence="3" key="1">
    <citation type="submission" date="2016-10" db="EMBL/GenBank/DDBJ databases">
        <authorList>
            <person name="Varghese N."/>
            <person name="Submissions S."/>
        </authorList>
    </citation>
    <scope>NUCLEOTIDE SEQUENCE [LARGE SCALE GENOMIC DNA]</scope>
    <source>
        <strain evidence="3">DSM 26382</strain>
    </source>
</reference>
<dbReference type="PIRSF" id="PIRSF029477">
    <property type="entry name" value="UCP029477"/>
    <property type="match status" value="1"/>
</dbReference>
<dbReference type="GeneID" id="83641818"/>
<dbReference type="InterPro" id="IPR009078">
    <property type="entry name" value="Ferritin-like_SF"/>
</dbReference>
<protein>
    <recommendedName>
        <fullName evidence="1">DUF2383 domain-containing protein</fullName>
    </recommendedName>
</protein>
<dbReference type="NCBIfam" id="TIGR02284">
    <property type="entry name" value="PA2169 family four-helix-bundle protein"/>
    <property type="match status" value="1"/>
</dbReference>
<organism evidence="2 3">
    <name type="scientific">Ectopseudomonas chengduensis</name>
    <dbReference type="NCBI Taxonomy" id="489632"/>
    <lineage>
        <taxon>Bacteria</taxon>
        <taxon>Pseudomonadati</taxon>
        <taxon>Pseudomonadota</taxon>
        <taxon>Gammaproteobacteria</taxon>
        <taxon>Pseudomonadales</taxon>
        <taxon>Pseudomonadaceae</taxon>
        <taxon>Ectopseudomonas</taxon>
    </lineage>
</organism>
<feature type="domain" description="DUF2383" evidence="1">
    <location>
        <begin position="10"/>
        <end position="118"/>
    </location>
</feature>
<dbReference type="InterPro" id="IPR011971">
    <property type="entry name" value="CHP02284"/>
</dbReference>
<dbReference type="EMBL" id="FMZQ01000016">
    <property type="protein sequence ID" value="SDD43585.1"/>
    <property type="molecule type" value="Genomic_DNA"/>
</dbReference>
<dbReference type="AlphaFoldDB" id="A0A1G6USR3"/>
<dbReference type="Pfam" id="PF09537">
    <property type="entry name" value="DUF2383"/>
    <property type="match status" value="1"/>
</dbReference>
<dbReference type="Proteomes" id="UP000199467">
    <property type="component" value="Unassembled WGS sequence"/>
</dbReference>
<name>A0A1G6USR3_9GAMM</name>
<evidence type="ECO:0000313" key="3">
    <source>
        <dbReference type="Proteomes" id="UP000199467"/>
    </source>
</evidence>